<reference evidence="2 3" key="1">
    <citation type="submission" date="2018-05" db="EMBL/GenBank/DDBJ databases">
        <title>Complete Genome Sequences of Extremely Thermoacidophilic, Metal-Mobilizing Type-Strain Members of the Archaeal Family Sulfolobaceae: Acidianus brierleyi DSM-1651T, Acidianus sulfidivorans DSM-18786T, Metallosphaera hakonensis DSM-7519T, and Metallosphaera prunae DSM-10039T.</title>
        <authorList>
            <person name="Counts J.A."/>
            <person name="Kelly R.M."/>
        </authorList>
    </citation>
    <scope>NUCLEOTIDE SEQUENCE [LARGE SCALE GENOMIC DNA]</scope>
    <source>
        <strain evidence="2 3">DSM 1651</strain>
    </source>
</reference>
<evidence type="ECO:0000313" key="2">
    <source>
        <dbReference type="EMBL" id="AWR95571.1"/>
    </source>
</evidence>
<keyword evidence="3" id="KW-1185">Reference proteome</keyword>
<dbReference type="AlphaFoldDB" id="A0A2U9IHU5"/>
<feature type="transmembrane region" description="Helical" evidence="1">
    <location>
        <begin position="6"/>
        <end position="29"/>
    </location>
</feature>
<evidence type="ECO:0000313" key="3">
    <source>
        <dbReference type="Proteomes" id="UP000248044"/>
    </source>
</evidence>
<feature type="transmembrane region" description="Helical" evidence="1">
    <location>
        <begin position="102"/>
        <end position="119"/>
    </location>
</feature>
<name>A0A2U9IHU5_9CREN</name>
<keyword evidence="1" id="KW-0472">Membrane</keyword>
<sequence length="162" mass="18869">MKMYNIYLSFVIIGQVFFIAELASIFLLYQLFNTEYIYFEAINYFLLFAIQIILILTFLVYLKNSRLKFTLPILLIPVIGQIMEGIYALMITKGQRKIRLTVIYYALFIISVIASRYVYVPPGFPAPLSALQTFGITLAISDVFNALLLIYLFVLFRIWDKQ</sequence>
<keyword evidence="1" id="KW-1133">Transmembrane helix</keyword>
<gene>
    <name evidence="2" type="ORF">DFR85_14205</name>
</gene>
<protein>
    <submittedName>
        <fullName evidence="2">Uncharacterized protein</fullName>
    </submittedName>
</protein>
<dbReference type="GeneID" id="36833331"/>
<feature type="transmembrane region" description="Helical" evidence="1">
    <location>
        <begin position="41"/>
        <end position="63"/>
    </location>
</feature>
<feature type="transmembrane region" description="Helical" evidence="1">
    <location>
        <begin position="69"/>
        <end position="90"/>
    </location>
</feature>
<keyword evidence="1" id="KW-0812">Transmembrane</keyword>
<dbReference type="Proteomes" id="UP000248044">
    <property type="component" value="Chromosome"/>
</dbReference>
<feature type="transmembrane region" description="Helical" evidence="1">
    <location>
        <begin position="131"/>
        <end position="156"/>
    </location>
</feature>
<organism evidence="2 3">
    <name type="scientific">Acidianus brierleyi</name>
    <dbReference type="NCBI Taxonomy" id="41673"/>
    <lineage>
        <taxon>Archaea</taxon>
        <taxon>Thermoproteota</taxon>
        <taxon>Thermoprotei</taxon>
        <taxon>Sulfolobales</taxon>
        <taxon>Sulfolobaceae</taxon>
        <taxon>Acidianus</taxon>
    </lineage>
</organism>
<dbReference type="KEGG" id="abri:DFR85_14205"/>
<accession>A0A2U9IHU5</accession>
<evidence type="ECO:0000256" key="1">
    <source>
        <dbReference type="SAM" id="Phobius"/>
    </source>
</evidence>
<dbReference type="EMBL" id="CP029289">
    <property type="protein sequence ID" value="AWR95571.1"/>
    <property type="molecule type" value="Genomic_DNA"/>
</dbReference>
<dbReference type="RefSeq" id="WP_110271449.1">
    <property type="nucleotide sequence ID" value="NZ_CP029289.2"/>
</dbReference>
<dbReference type="OrthoDB" id="386004at2157"/>
<proteinExistence type="predicted"/>